<dbReference type="EMBL" id="WOFH01000012">
    <property type="protein sequence ID" value="MUN40731.1"/>
    <property type="molecule type" value="Genomic_DNA"/>
</dbReference>
<protein>
    <submittedName>
        <fullName evidence="2">Uncharacterized protein</fullName>
    </submittedName>
</protein>
<name>A0A7K1L8F9_9ACTN</name>
<sequence length="346" mass="36523">MADEDVRRAGVRRAVDLGLAALVRAVAVLARDVPERAAAVRDLVVPDRLVLAREDALAVDDFAVDDFGLAAAVVVLRAVDAFARDEAGLRAVVDFDAPTRLDVVDRDRLAAEVRDEVLLRDVDDFAAVPLLRAVVPDLVPDLVPADRVVDLAVVVMTLAAESIALAASVIALVAVVMALVMAVMALADVDALVATDFICVAAALAWLAALVTRVAAVEDVRLVVRPVVRLVVPLDVALVRLAAGLRAVERLAVVRAVVLDVDDLAAAVRLVAGFLAAVDLFADALFARLAVPRLDVVRDAVLVGTDLPPVMISYGEIYSTLRDALHTRRNVSVPPPVRSPSDATPS</sequence>
<accession>A0A7K1L8F9</accession>
<comment type="caution">
    <text evidence="2">The sequence shown here is derived from an EMBL/GenBank/DDBJ whole genome shotgun (WGS) entry which is preliminary data.</text>
</comment>
<feature type="transmembrane region" description="Helical" evidence="1">
    <location>
        <begin position="193"/>
        <end position="215"/>
    </location>
</feature>
<feature type="transmembrane region" description="Helical" evidence="1">
    <location>
        <begin position="163"/>
        <end position="187"/>
    </location>
</feature>
<gene>
    <name evidence="2" type="ORF">GNZ18_29620</name>
</gene>
<organism evidence="2 3">
    <name type="scientific">Actinomadura litoris</name>
    <dbReference type="NCBI Taxonomy" id="2678616"/>
    <lineage>
        <taxon>Bacteria</taxon>
        <taxon>Bacillati</taxon>
        <taxon>Actinomycetota</taxon>
        <taxon>Actinomycetes</taxon>
        <taxon>Streptosporangiales</taxon>
        <taxon>Thermomonosporaceae</taxon>
        <taxon>Actinomadura</taxon>
    </lineage>
</organism>
<evidence type="ECO:0000313" key="2">
    <source>
        <dbReference type="EMBL" id="MUN40731.1"/>
    </source>
</evidence>
<dbReference type="AlphaFoldDB" id="A0A7K1L8F9"/>
<reference evidence="2 3" key="1">
    <citation type="submission" date="2019-11" db="EMBL/GenBank/DDBJ databases">
        <authorList>
            <person name="Cao P."/>
        </authorList>
    </citation>
    <scope>NUCLEOTIDE SEQUENCE [LARGE SCALE GENOMIC DNA]</scope>
    <source>
        <strain evidence="2 3">NEAU-AAG5</strain>
    </source>
</reference>
<keyword evidence="1" id="KW-0472">Membrane</keyword>
<keyword evidence="1" id="KW-1133">Transmembrane helix</keyword>
<evidence type="ECO:0000256" key="1">
    <source>
        <dbReference type="SAM" id="Phobius"/>
    </source>
</evidence>
<dbReference type="Proteomes" id="UP000432015">
    <property type="component" value="Unassembled WGS sequence"/>
</dbReference>
<dbReference type="RefSeq" id="WP_156219929.1">
    <property type="nucleotide sequence ID" value="NZ_WOFH01000012.1"/>
</dbReference>
<proteinExistence type="predicted"/>
<keyword evidence="1" id="KW-0812">Transmembrane</keyword>
<keyword evidence="3" id="KW-1185">Reference proteome</keyword>
<evidence type="ECO:0000313" key="3">
    <source>
        <dbReference type="Proteomes" id="UP000432015"/>
    </source>
</evidence>